<reference evidence="3 4" key="1">
    <citation type="submission" date="2020-08" db="EMBL/GenBank/DDBJ databases">
        <title>Genomic Encyclopedia of Type Strains, Phase IV (KMG-IV): sequencing the most valuable type-strain genomes for metagenomic binning, comparative biology and taxonomic classification.</title>
        <authorList>
            <person name="Goeker M."/>
        </authorList>
    </citation>
    <scope>NUCLEOTIDE SEQUENCE [LARGE SCALE GENOMIC DNA]</scope>
    <source>
        <strain evidence="3 4">DSM 21458</strain>
    </source>
</reference>
<evidence type="ECO:0000256" key="1">
    <source>
        <dbReference type="SAM" id="MobiDB-lite"/>
    </source>
</evidence>
<dbReference type="AlphaFoldDB" id="A0A841I212"/>
<dbReference type="InterPro" id="IPR036388">
    <property type="entry name" value="WH-like_DNA-bd_sf"/>
</dbReference>
<dbReference type="GO" id="GO:0003677">
    <property type="term" value="F:DNA binding"/>
    <property type="evidence" value="ECO:0007669"/>
    <property type="project" value="UniProtKB-KW"/>
</dbReference>
<dbReference type="InterPro" id="IPR036390">
    <property type="entry name" value="WH_DNA-bd_sf"/>
</dbReference>
<protein>
    <submittedName>
        <fullName evidence="3">DNA-binding MarR family transcriptional regulator</fullName>
    </submittedName>
</protein>
<gene>
    <name evidence="3" type="ORF">HNR42_001517</name>
</gene>
<sequence length="114" mass="12380">MSDAPSPPPQSLAVALERLHGMALAQLFGGMTSDIHGADPSLSQVNTLFQLRDHGPMSVSQPTARIGFSLPATRQLLERLVVRGFVVRAENPKDRRQKQLALTHTPSPSSSFRP</sequence>
<dbReference type="SUPFAM" id="SSF46785">
    <property type="entry name" value="Winged helix' DNA-binding domain"/>
    <property type="match status" value="1"/>
</dbReference>
<feature type="compositionally biased region" description="Polar residues" evidence="1">
    <location>
        <begin position="100"/>
        <end position="114"/>
    </location>
</feature>
<evidence type="ECO:0000313" key="4">
    <source>
        <dbReference type="Proteomes" id="UP000569951"/>
    </source>
</evidence>
<keyword evidence="4" id="KW-1185">Reference proteome</keyword>
<evidence type="ECO:0000313" key="3">
    <source>
        <dbReference type="EMBL" id="MBB6098092.1"/>
    </source>
</evidence>
<dbReference type="EMBL" id="JACHHG010000005">
    <property type="protein sequence ID" value="MBB6098092.1"/>
    <property type="molecule type" value="Genomic_DNA"/>
</dbReference>
<dbReference type="RefSeq" id="WP_183986185.1">
    <property type="nucleotide sequence ID" value="NZ_JACHHG010000005.1"/>
</dbReference>
<comment type="caution">
    <text evidence="3">The sequence shown here is derived from an EMBL/GenBank/DDBJ whole genome shotgun (WGS) entry which is preliminary data.</text>
</comment>
<accession>A0A841I212</accession>
<dbReference type="Proteomes" id="UP000569951">
    <property type="component" value="Unassembled WGS sequence"/>
</dbReference>
<feature type="domain" description="HTH marR-type" evidence="2">
    <location>
        <begin position="41"/>
        <end position="97"/>
    </location>
</feature>
<keyword evidence="3" id="KW-0238">DNA-binding</keyword>
<dbReference type="InterPro" id="IPR000835">
    <property type="entry name" value="HTH_MarR-typ"/>
</dbReference>
<proteinExistence type="predicted"/>
<dbReference type="Gene3D" id="1.10.10.10">
    <property type="entry name" value="Winged helix-like DNA-binding domain superfamily/Winged helix DNA-binding domain"/>
    <property type="match status" value="1"/>
</dbReference>
<evidence type="ECO:0000259" key="2">
    <source>
        <dbReference type="Pfam" id="PF12802"/>
    </source>
</evidence>
<dbReference type="Pfam" id="PF12802">
    <property type="entry name" value="MarR_2"/>
    <property type="match status" value="1"/>
</dbReference>
<name>A0A841I212_9DEIO</name>
<feature type="region of interest" description="Disordered" evidence="1">
    <location>
        <begin position="92"/>
        <end position="114"/>
    </location>
</feature>
<organism evidence="3 4">
    <name type="scientific">Deinobacterium chartae</name>
    <dbReference type="NCBI Taxonomy" id="521158"/>
    <lineage>
        <taxon>Bacteria</taxon>
        <taxon>Thermotogati</taxon>
        <taxon>Deinococcota</taxon>
        <taxon>Deinococci</taxon>
        <taxon>Deinococcales</taxon>
        <taxon>Deinococcaceae</taxon>
        <taxon>Deinobacterium</taxon>
    </lineage>
</organism>
<dbReference type="GO" id="GO:0003700">
    <property type="term" value="F:DNA-binding transcription factor activity"/>
    <property type="evidence" value="ECO:0007669"/>
    <property type="project" value="InterPro"/>
</dbReference>